<evidence type="ECO:0000256" key="1">
    <source>
        <dbReference type="ARBA" id="ARBA00009861"/>
    </source>
</evidence>
<keyword evidence="2" id="KW-0808">Transferase</keyword>
<evidence type="ECO:0000256" key="3">
    <source>
        <dbReference type="ARBA" id="ARBA00023315"/>
    </source>
</evidence>
<proteinExistence type="inferred from homology"/>
<evidence type="ECO:0000313" key="5">
    <source>
        <dbReference type="Proteomes" id="UP001558713"/>
    </source>
</evidence>
<evidence type="ECO:0000313" key="4">
    <source>
        <dbReference type="EMBL" id="KAL1217328.1"/>
    </source>
</evidence>
<dbReference type="InterPro" id="IPR023213">
    <property type="entry name" value="CAT-like_dom_sf"/>
</dbReference>
<dbReference type="EMBL" id="JBANAX010000248">
    <property type="protein sequence ID" value="KAL1217328.1"/>
    <property type="molecule type" value="Genomic_DNA"/>
</dbReference>
<dbReference type="FunFam" id="3.30.559.10:FF:000008">
    <property type="entry name" value="Tryptamine hydroxycinnamoyl transferase"/>
    <property type="match status" value="1"/>
</dbReference>
<keyword evidence="5" id="KW-1185">Reference proteome</keyword>
<dbReference type="Pfam" id="PF02458">
    <property type="entry name" value="Transferase"/>
    <property type="match status" value="1"/>
</dbReference>
<dbReference type="InterPro" id="IPR050317">
    <property type="entry name" value="Plant_Fungal_Acyltransferase"/>
</dbReference>
<dbReference type="AlphaFoldDB" id="A0ABD1BJH4"/>
<evidence type="ECO:0000256" key="2">
    <source>
        <dbReference type="ARBA" id="ARBA00022679"/>
    </source>
</evidence>
<comment type="similarity">
    <text evidence="1">Belongs to the plant acyltransferase family.</text>
</comment>
<name>A0ABD1BJH4_CARAN</name>
<gene>
    <name evidence="4" type="ORF">V5N11_027390</name>
</gene>
<organism evidence="4 5">
    <name type="scientific">Cardamine amara subsp. amara</name>
    <dbReference type="NCBI Taxonomy" id="228776"/>
    <lineage>
        <taxon>Eukaryota</taxon>
        <taxon>Viridiplantae</taxon>
        <taxon>Streptophyta</taxon>
        <taxon>Embryophyta</taxon>
        <taxon>Tracheophyta</taxon>
        <taxon>Spermatophyta</taxon>
        <taxon>Magnoliopsida</taxon>
        <taxon>eudicotyledons</taxon>
        <taxon>Gunneridae</taxon>
        <taxon>Pentapetalae</taxon>
        <taxon>rosids</taxon>
        <taxon>malvids</taxon>
        <taxon>Brassicales</taxon>
        <taxon>Brassicaceae</taxon>
        <taxon>Cardamineae</taxon>
        <taxon>Cardamine</taxon>
    </lineage>
</organism>
<dbReference type="PANTHER" id="PTHR31642:SF180">
    <property type="entry name" value="HXXXD-TYPE ACYL-TRANSFERASE FAMILY PROTEIN"/>
    <property type="match status" value="1"/>
</dbReference>
<keyword evidence="3 4" id="KW-0012">Acyltransferase</keyword>
<dbReference type="PANTHER" id="PTHR31642">
    <property type="entry name" value="TRICHOTHECENE 3-O-ACETYLTRANSFERASE"/>
    <property type="match status" value="1"/>
</dbReference>
<accession>A0ABD1BJH4</accession>
<dbReference type="FunFam" id="3.30.559.10:FF:000015">
    <property type="entry name" value="Spermidine hydroxycinnamoyl transferase"/>
    <property type="match status" value="1"/>
</dbReference>
<protein>
    <submittedName>
        <fullName evidence="4">Fatty alcohol:caffeoyl-CoA acyltransferase</fullName>
    </submittedName>
</protein>
<dbReference type="Proteomes" id="UP001558713">
    <property type="component" value="Unassembled WGS sequence"/>
</dbReference>
<comment type="caution">
    <text evidence="4">The sequence shown here is derived from an EMBL/GenBank/DDBJ whole genome shotgun (WGS) entry which is preliminary data.</text>
</comment>
<reference evidence="4 5" key="1">
    <citation type="submission" date="2024-04" db="EMBL/GenBank/DDBJ databases">
        <title>Genome assembly C_amara_ONT_v2.</title>
        <authorList>
            <person name="Yant L."/>
            <person name="Moore C."/>
            <person name="Slenker M."/>
        </authorList>
    </citation>
    <scope>NUCLEOTIDE SEQUENCE [LARGE SCALE GENOMIC DNA]</scope>
    <source>
        <tissue evidence="4">Leaf</tissue>
    </source>
</reference>
<dbReference type="Gene3D" id="3.30.559.10">
    <property type="entry name" value="Chloramphenicol acetyltransferase-like domain"/>
    <property type="match status" value="2"/>
</dbReference>
<sequence length="435" mass="48653">MADSFEFIVTRKNPVLVPPMSETPKGLYYLSNLDQNIAIIVKTLYYFKSESRTNQESYNVIKKSLSEVLVHYYPVAGRLTINPEGKIAVNCTGEGVVVVEAEADCGIEKVKMAISENRMEMLEKLVYDVPDARNILEIPPVVVQATNFKCGGFVLGLGMSHNMFDGVAAMEFLNSWCETAKGLPLSLPPFLDRTILRPRNPPKIEFPHNEFDDIEDISGTGKLYDEEKLVYKSFLFEPEKIDKLKSMAMEEDNNNNNKVSTFQALTGFLWKSRCEALRFKPDQRVKLLFAADGRSRFVPRLPEGYSGNGIVLTGLVTSSGEIVGNPLFHSVGLVKSVVELVTDGFMRSAMDYFEVNRTRPSMNATLCITSWSKLTLHKQDFGWGEPVFSIPVGLPGKEVILFLPSGNDMKSINVFLGLPASAMQVFEELMKKILK</sequence>
<dbReference type="GO" id="GO:0016747">
    <property type="term" value="F:acyltransferase activity, transferring groups other than amino-acyl groups"/>
    <property type="evidence" value="ECO:0007669"/>
    <property type="project" value="UniProtKB-ARBA"/>
</dbReference>